<keyword evidence="1" id="KW-1133">Transmembrane helix</keyword>
<name>A0ABQ4Q655_9BURK</name>
<proteinExistence type="predicted"/>
<dbReference type="Proteomes" id="UP000887222">
    <property type="component" value="Unassembled WGS sequence"/>
</dbReference>
<gene>
    <name evidence="2" type="ORF">NCCP691_24900</name>
</gene>
<dbReference type="PIRSF" id="PIRSF019883">
    <property type="entry name" value="UCP019883"/>
    <property type="match status" value="1"/>
</dbReference>
<sequence length="101" mass="11723">MDVSLSSWFVIMLAVIAANIPFLNERLFLMIPLRGPAKSLWLRVLELSVLYFAVLAIAWLLEARIGNAFPQRWEFYAITVCLFLVAAYPGFVYRYLRKRHA</sequence>
<evidence type="ECO:0000313" key="2">
    <source>
        <dbReference type="EMBL" id="GIZ52476.1"/>
    </source>
</evidence>
<organism evidence="2 3">
    <name type="scientific">Noviherbaspirillum aridicola</name>
    <dbReference type="NCBI Taxonomy" id="2849687"/>
    <lineage>
        <taxon>Bacteria</taxon>
        <taxon>Pseudomonadati</taxon>
        <taxon>Pseudomonadota</taxon>
        <taxon>Betaproteobacteria</taxon>
        <taxon>Burkholderiales</taxon>
        <taxon>Oxalobacteraceae</taxon>
        <taxon>Noviherbaspirillum</taxon>
    </lineage>
</organism>
<dbReference type="InterPro" id="IPR016768">
    <property type="entry name" value="UCP019883"/>
</dbReference>
<keyword evidence="1" id="KW-0472">Membrane</keyword>
<dbReference type="Pfam" id="PF10993">
    <property type="entry name" value="DUF2818"/>
    <property type="match status" value="1"/>
</dbReference>
<feature type="transmembrane region" description="Helical" evidence="1">
    <location>
        <begin position="6"/>
        <end position="28"/>
    </location>
</feature>
<evidence type="ECO:0008006" key="4">
    <source>
        <dbReference type="Google" id="ProtNLM"/>
    </source>
</evidence>
<evidence type="ECO:0000313" key="3">
    <source>
        <dbReference type="Proteomes" id="UP000887222"/>
    </source>
</evidence>
<keyword evidence="3" id="KW-1185">Reference proteome</keyword>
<feature type="transmembrane region" description="Helical" evidence="1">
    <location>
        <begin position="73"/>
        <end position="96"/>
    </location>
</feature>
<dbReference type="RefSeq" id="WP_220808806.1">
    <property type="nucleotide sequence ID" value="NZ_BPMK01000010.1"/>
</dbReference>
<accession>A0ABQ4Q655</accession>
<evidence type="ECO:0000256" key="1">
    <source>
        <dbReference type="SAM" id="Phobius"/>
    </source>
</evidence>
<comment type="caution">
    <text evidence="2">The sequence shown here is derived from an EMBL/GenBank/DDBJ whole genome shotgun (WGS) entry which is preliminary data.</text>
</comment>
<dbReference type="EMBL" id="BPMK01000010">
    <property type="protein sequence ID" value="GIZ52476.1"/>
    <property type="molecule type" value="Genomic_DNA"/>
</dbReference>
<reference evidence="2 3" key="1">
    <citation type="journal article" date="2022" name="Int. J. Syst. Evol. Microbiol.">
        <title>Noviherbaspirillum aridicola sp. nov., isolated from an arid soil in Pakistan.</title>
        <authorList>
            <person name="Khan I.U."/>
            <person name="Saqib M."/>
            <person name="Amin A."/>
            <person name="Hussain F."/>
            <person name="Li L."/>
            <person name="Liu Y.H."/>
            <person name="Fang B.Z."/>
            <person name="Ahmed I."/>
            <person name="Li W.J."/>
        </authorList>
    </citation>
    <scope>NUCLEOTIDE SEQUENCE [LARGE SCALE GENOMIC DNA]</scope>
    <source>
        <strain evidence="2 3">NCCP-691</strain>
    </source>
</reference>
<feature type="transmembrane region" description="Helical" evidence="1">
    <location>
        <begin position="40"/>
        <end position="61"/>
    </location>
</feature>
<protein>
    <recommendedName>
        <fullName evidence="4">DUF2818 family protein</fullName>
    </recommendedName>
</protein>
<keyword evidence="1" id="KW-0812">Transmembrane</keyword>